<protein>
    <submittedName>
        <fullName evidence="3">Uncharacterized protein</fullName>
    </submittedName>
</protein>
<evidence type="ECO:0000256" key="1">
    <source>
        <dbReference type="SAM" id="MobiDB-lite"/>
    </source>
</evidence>
<name>A0A9D3PH37_MEGAT</name>
<organism evidence="3 4">
    <name type="scientific">Megalops atlanticus</name>
    <name type="common">Tarpon</name>
    <name type="synonym">Clupea gigantea</name>
    <dbReference type="NCBI Taxonomy" id="7932"/>
    <lineage>
        <taxon>Eukaryota</taxon>
        <taxon>Metazoa</taxon>
        <taxon>Chordata</taxon>
        <taxon>Craniata</taxon>
        <taxon>Vertebrata</taxon>
        <taxon>Euteleostomi</taxon>
        <taxon>Actinopterygii</taxon>
        <taxon>Neopterygii</taxon>
        <taxon>Teleostei</taxon>
        <taxon>Elopiformes</taxon>
        <taxon>Megalopidae</taxon>
        <taxon>Megalops</taxon>
    </lineage>
</organism>
<dbReference type="AlphaFoldDB" id="A0A9D3PH37"/>
<reference evidence="3" key="1">
    <citation type="submission" date="2021-01" db="EMBL/GenBank/DDBJ databases">
        <authorList>
            <person name="Zahm M."/>
            <person name="Roques C."/>
            <person name="Cabau C."/>
            <person name="Klopp C."/>
            <person name="Donnadieu C."/>
            <person name="Jouanno E."/>
            <person name="Lampietro C."/>
            <person name="Louis A."/>
            <person name="Herpin A."/>
            <person name="Echchiki A."/>
            <person name="Berthelot C."/>
            <person name="Parey E."/>
            <person name="Roest-Crollius H."/>
            <person name="Braasch I."/>
            <person name="Postlethwait J."/>
            <person name="Bobe J."/>
            <person name="Montfort J."/>
            <person name="Bouchez O."/>
            <person name="Begum T."/>
            <person name="Mejri S."/>
            <person name="Adams A."/>
            <person name="Chen W.-J."/>
            <person name="Guiguen Y."/>
        </authorList>
    </citation>
    <scope>NUCLEOTIDE SEQUENCE</scope>
    <source>
        <strain evidence="3">YG-15Mar2019-1</strain>
        <tissue evidence="3">Brain</tissue>
    </source>
</reference>
<evidence type="ECO:0000313" key="3">
    <source>
        <dbReference type="EMBL" id="KAG7458441.1"/>
    </source>
</evidence>
<keyword evidence="2" id="KW-0732">Signal</keyword>
<feature type="region of interest" description="Disordered" evidence="1">
    <location>
        <begin position="69"/>
        <end position="114"/>
    </location>
</feature>
<comment type="caution">
    <text evidence="3">The sequence shown here is derived from an EMBL/GenBank/DDBJ whole genome shotgun (WGS) entry which is preliminary data.</text>
</comment>
<feature type="compositionally biased region" description="Basic and acidic residues" evidence="1">
    <location>
        <begin position="79"/>
        <end position="92"/>
    </location>
</feature>
<proteinExistence type="predicted"/>
<evidence type="ECO:0000256" key="2">
    <source>
        <dbReference type="SAM" id="SignalP"/>
    </source>
</evidence>
<accession>A0A9D3PH37</accession>
<gene>
    <name evidence="3" type="ORF">MATL_G00220270</name>
</gene>
<dbReference type="EMBL" id="JAFDVH010000020">
    <property type="protein sequence ID" value="KAG7458441.1"/>
    <property type="molecule type" value="Genomic_DNA"/>
</dbReference>
<feature type="chain" id="PRO_5039721701" evidence="2">
    <location>
        <begin position="22"/>
        <end position="134"/>
    </location>
</feature>
<sequence length="134" mass="14462">MAMETLGGTLIILLCVGSSLQDRVPGAAVLGSVRRCAQSCPLLLSVCPVSALLFALICSACVHCLHSRKGPSVTQQTQREAERGRGHAREEEGLNYATLEVRKGPKRSRAKPAQSTDFCTYSEINSARPVVMQY</sequence>
<feature type="signal peptide" evidence="2">
    <location>
        <begin position="1"/>
        <end position="21"/>
    </location>
</feature>
<dbReference type="OrthoDB" id="10010359at2759"/>
<dbReference type="Proteomes" id="UP001046870">
    <property type="component" value="Chromosome 20"/>
</dbReference>
<evidence type="ECO:0000313" key="4">
    <source>
        <dbReference type="Proteomes" id="UP001046870"/>
    </source>
</evidence>
<keyword evidence="4" id="KW-1185">Reference proteome</keyword>